<evidence type="ECO:0000313" key="2">
    <source>
        <dbReference type="Proteomes" id="UP000093000"/>
    </source>
</evidence>
<dbReference type="EMBL" id="LUGH01000027">
    <property type="protein sequence ID" value="OBZ90942.1"/>
    <property type="molecule type" value="Genomic_DNA"/>
</dbReference>
<protein>
    <submittedName>
        <fullName evidence="1">Uncharacterized protein</fullName>
    </submittedName>
</protein>
<proteinExistence type="predicted"/>
<reference evidence="1 2" key="1">
    <citation type="submission" date="2016-03" db="EMBL/GenBank/DDBJ databases">
        <title>Choanephora cucurbitarum.</title>
        <authorList>
            <person name="Min B."/>
            <person name="Park H."/>
            <person name="Park J.-H."/>
            <person name="Shin H.-D."/>
            <person name="Choi I.-G."/>
        </authorList>
    </citation>
    <scope>NUCLEOTIDE SEQUENCE [LARGE SCALE GENOMIC DNA]</scope>
    <source>
        <strain evidence="1 2">KUS-F28377</strain>
    </source>
</reference>
<dbReference type="OrthoDB" id="2226101at2759"/>
<dbReference type="AlphaFoldDB" id="A0A1C7NPA2"/>
<organism evidence="1 2">
    <name type="scientific">Choanephora cucurbitarum</name>
    <dbReference type="NCBI Taxonomy" id="101091"/>
    <lineage>
        <taxon>Eukaryota</taxon>
        <taxon>Fungi</taxon>
        <taxon>Fungi incertae sedis</taxon>
        <taxon>Mucoromycota</taxon>
        <taxon>Mucoromycotina</taxon>
        <taxon>Mucoromycetes</taxon>
        <taxon>Mucorales</taxon>
        <taxon>Mucorineae</taxon>
        <taxon>Choanephoraceae</taxon>
        <taxon>Choanephoroideae</taxon>
        <taxon>Choanephora</taxon>
    </lineage>
</organism>
<sequence>MSMRYRCLSPRCGKTVNGHDGSIVKRIPLEIQTEYPFFLTHRVGVSKAVTDLLRSCIQNSDGHEHFQKILLKLHHLRHNSLELHYLLSAFRKIGRITRHFH</sequence>
<gene>
    <name evidence="1" type="ORF">A0J61_01006</name>
</gene>
<dbReference type="Proteomes" id="UP000093000">
    <property type="component" value="Unassembled WGS sequence"/>
</dbReference>
<accession>A0A1C7NPA2</accession>
<keyword evidence="2" id="KW-1185">Reference proteome</keyword>
<dbReference type="InParanoid" id="A0A1C7NPA2"/>
<comment type="caution">
    <text evidence="1">The sequence shown here is derived from an EMBL/GenBank/DDBJ whole genome shotgun (WGS) entry which is preliminary data.</text>
</comment>
<evidence type="ECO:0000313" key="1">
    <source>
        <dbReference type="EMBL" id="OBZ90942.1"/>
    </source>
</evidence>
<name>A0A1C7NPA2_9FUNG</name>